<dbReference type="Gene3D" id="1.10.10.10">
    <property type="entry name" value="Winged helix-like DNA-binding domain superfamily/Winged helix DNA-binding domain"/>
    <property type="match status" value="1"/>
</dbReference>
<reference evidence="4 5" key="1">
    <citation type="submission" date="2020-10" db="EMBL/GenBank/DDBJ databases">
        <title>Connecting structure to function with the recovery of over 1000 high-quality activated sludge metagenome-assembled genomes encoding full-length rRNA genes using long-read sequencing.</title>
        <authorList>
            <person name="Singleton C.M."/>
            <person name="Petriglieri F."/>
            <person name="Kristensen J.M."/>
            <person name="Kirkegaard R.H."/>
            <person name="Michaelsen T.Y."/>
            <person name="Andersen M.H."/>
            <person name="Karst S.M."/>
            <person name="Dueholm M.S."/>
            <person name="Nielsen P.H."/>
            <person name="Albertsen M."/>
        </authorList>
    </citation>
    <scope>NUCLEOTIDE SEQUENCE [LARGE SCALE GENOMIC DNA]</scope>
    <source>
        <strain evidence="2">AalE_18-Q3-R2-46_BAT3C.188</strain>
        <strain evidence="3">Ega_18-Q3-R5-49_MAXAC.001</strain>
    </source>
</reference>
<proteinExistence type="predicted"/>
<comment type="caution">
    <text evidence="2">The sequence shown here is derived from an EMBL/GenBank/DDBJ whole genome shotgun (WGS) entry which is preliminary data.</text>
</comment>
<accession>A0A934X342</accession>
<dbReference type="InterPro" id="IPR036388">
    <property type="entry name" value="WH-like_DNA-bd_sf"/>
</dbReference>
<evidence type="ECO:0000313" key="2">
    <source>
        <dbReference type="EMBL" id="MBK6299565.1"/>
    </source>
</evidence>
<name>A0A934X342_9MICO</name>
<dbReference type="EMBL" id="JADIXZ010000001">
    <property type="protein sequence ID" value="MBK6299565.1"/>
    <property type="molecule type" value="Genomic_DNA"/>
</dbReference>
<evidence type="ECO:0000313" key="3">
    <source>
        <dbReference type="EMBL" id="MBK7273816.1"/>
    </source>
</evidence>
<organism evidence="2 4">
    <name type="scientific">Candidatus Phosphoribacter hodrii</name>
    <dbReference type="NCBI Taxonomy" id="2953743"/>
    <lineage>
        <taxon>Bacteria</taxon>
        <taxon>Bacillati</taxon>
        <taxon>Actinomycetota</taxon>
        <taxon>Actinomycetes</taxon>
        <taxon>Micrococcales</taxon>
        <taxon>Dermatophilaceae</taxon>
        <taxon>Candidatus Phosphoribacter</taxon>
    </lineage>
</organism>
<feature type="domain" description="HTH cro/C1-type" evidence="1">
    <location>
        <begin position="162"/>
        <end position="181"/>
    </location>
</feature>
<dbReference type="AlphaFoldDB" id="A0A934X342"/>
<evidence type="ECO:0000259" key="1">
    <source>
        <dbReference type="PROSITE" id="PS50943"/>
    </source>
</evidence>
<protein>
    <submittedName>
        <fullName evidence="2">Winged helix-turn-helix transcriptional regulator</fullName>
    </submittedName>
</protein>
<dbReference type="PROSITE" id="PS50943">
    <property type="entry name" value="HTH_CROC1"/>
    <property type="match status" value="1"/>
</dbReference>
<dbReference type="EMBL" id="JADJIB010000004">
    <property type="protein sequence ID" value="MBK7273816.1"/>
    <property type="molecule type" value="Genomic_DNA"/>
</dbReference>
<evidence type="ECO:0000313" key="5">
    <source>
        <dbReference type="Proteomes" id="UP000726105"/>
    </source>
</evidence>
<dbReference type="InterPro" id="IPR001387">
    <property type="entry name" value="Cro/C1-type_HTH"/>
</dbReference>
<dbReference type="Pfam" id="PF13412">
    <property type="entry name" value="HTH_24"/>
    <property type="match status" value="1"/>
</dbReference>
<dbReference type="Proteomes" id="UP000718281">
    <property type="component" value="Unassembled WGS sequence"/>
</dbReference>
<dbReference type="Proteomes" id="UP000726105">
    <property type="component" value="Unassembled WGS sequence"/>
</dbReference>
<evidence type="ECO:0000313" key="4">
    <source>
        <dbReference type="Proteomes" id="UP000718281"/>
    </source>
</evidence>
<gene>
    <name evidence="2" type="ORF">IPF40_00450</name>
    <name evidence="3" type="ORF">IPI13_11830</name>
</gene>
<sequence length="211" mass="22546">MFVVTADQVDSRREADRVPEALTLLAGVRPRAANPFERTAGDEIQGVTDDPADLLDIVTSLIRADRWRLGIGIGPVDLPLPASPRAGRGPAFIAARAAISAAHPATGQLAVRLGATPELDPHLRAVRERHTRYAESALLLLARLLRGRTAEGWEVTDLLADGLTQKEAAARLGVSPSAVSQRVRRSGWSEQVGAVELVQHLLSVADGRTDP</sequence>